<dbReference type="Proteomes" id="UP000035553">
    <property type="component" value="Unassembled WGS sequence"/>
</dbReference>
<reference evidence="1 2" key="1">
    <citation type="journal article" date="2011" name="J. Bacteriol.">
        <title>Draft genome sequence of Sporolactobacillus inulinus strain CASD, an efficient D-lactic acid-producing bacterium with high-concentration lactate tolerance capability.</title>
        <authorList>
            <person name="Yu B."/>
            <person name="Su F."/>
            <person name="Wang L."/>
            <person name="Xu K."/>
            <person name="Zhao B."/>
            <person name="Xu P."/>
        </authorList>
    </citation>
    <scope>NUCLEOTIDE SEQUENCE [LARGE SCALE GENOMIC DNA]</scope>
    <source>
        <strain evidence="1 2">CASD</strain>
    </source>
</reference>
<dbReference type="GO" id="GO:0006355">
    <property type="term" value="P:regulation of DNA-templated transcription"/>
    <property type="evidence" value="ECO:0007669"/>
    <property type="project" value="InterPro"/>
</dbReference>
<dbReference type="OrthoDB" id="5469at2"/>
<proteinExistence type="predicted"/>
<dbReference type="PANTHER" id="PTHR40026:SF1">
    <property type="entry name" value="PROTEIN VEG"/>
    <property type="match status" value="1"/>
</dbReference>
<organism evidence="1 2">
    <name type="scientific">Sporolactobacillus inulinus CASD</name>
    <dbReference type="NCBI Taxonomy" id="1069536"/>
    <lineage>
        <taxon>Bacteria</taxon>
        <taxon>Bacillati</taxon>
        <taxon>Bacillota</taxon>
        <taxon>Bacilli</taxon>
        <taxon>Bacillales</taxon>
        <taxon>Sporolactobacillaceae</taxon>
        <taxon>Sporolactobacillus</taxon>
    </lineage>
</organism>
<dbReference type="RefSeq" id="WP_010025676.1">
    <property type="nucleotide sequence ID" value="NZ_AFVQ02000185.1"/>
</dbReference>
<sequence length="84" mass="9334">MGKTIDDIKGALDERVGERLTLKANGGRRKTIQRIGVLEGTYPSVFTVRLDKESSAYDRVSYSYTDVLTDAVELTFLEEMASGQ</sequence>
<comment type="caution">
    <text evidence="1">The sequence shown here is derived from an EMBL/GenBank/DDBJ whole genome shotgun (WGS) entry which is preliminary data.</text>
</comment>
<dbReference type="Gene3D" id="2.30.30.100">
    <property type="match status" value="1"/>
</dbReference>
<evidence type="ECO:0000313" key="1">
    <source>
        <dbReference type="EMBL" id="KLI01576.1"/>
    </source>
</evidence>
<dbReference type="Pfam" id="PF06257">
    <property type="entry name" value="VEG"/>
    <property type="match status" value="1"/>
</dbReference>
<dbReference type="PANTHER" id="PTHR40026">
    <property type="entry name" value="PROTEIN VEG"/>
    <property type="match status" value="1"/>
</dbReference>
<gene>
    <name evidence="1" type="ORF">SINU_12650</name>
</gene>
<dbReference type="AlphaFoldDB" id="A0A0U1QLS6"/>
<dbReference type="STRING" id="1069536.SINU_12650"/>
<evidence type="ECO:0000313" key="2">
    <source>
        <dbReference type="Proteomes" id="UP000035553"/>
    </source>
</evidence>
<name>A0A0U1QLS6_9BACL</name>
<dbReference type="InterPro" id="IPR009366">
    <property type="entry name" value="Protein_Veg"/>
</dbReference>
<dbReference type="EMBL" id="AFVQ02000185">
    <property type="protein sequence ID" value="KLI01576.1"/>
    <property type="molecule type" value="Genomic_DNA"/>
</dbReference>
<protein>
    <submittedName>
        <fullName evidence="1">ABC transporter permease</fullName>
    </submittedName>
</protein>
<accession>A0A0U1QLS6</accession>
<keyword evidence="2" id="KW-1185">Reference proteome</keyword>
<dbReference type="PIRSF" id="PIRSF037257">
    <property type="entry name" value="DUF1021"/>
    <property type="match status" value="1"/>
</dbReference>